<dbReference type="Proteomes" id="UP001430953">
    <property type="component" value="Unassembled WGS sequence"/>
</dbReference>
<accession>A0AAW2FRY8</accession>
<gene>
    <name evidence="1" type="ORF">PUN28_009420</name>
</gene>
<dbReference type="EMBL" id="JADYXP020000008">
    <property type="protein sequence ID" value="KAL0118731.1"/>
    <property type="molecule type" value="Genomic_DNA"/>
</dbReference>
<keyword evidence="2" id="KW-1185">Reference proteome</keyword>
<sequence length="361" mass="41922">MRVLHKFRSPFCRSRYIPCAESARTGLLGRSNFIPELGSASRTRSRDHVVIQSKRERMINLVLRGARSLVFRMSDTRVPSDRYRRAVHTKTGPYERNLVLPPRARFSRSRNLRRRLVMLTTCVSSACRMLNRPVFSVTRTRPPSKIGFVADVEIIARHRRPDIPGESNASYRTVPRPRCLKTEPRVLRELFYANHFACIKIESKLETILKLKRITDISLFSSDCLGYVVVTSDNRDNDIIRRPFVTVPRELRDSRVIHPRDRQQLTTFTSITDSRCARVHACILKSCTFVRTKHDTDRENPHRHFFLLHRSLFARVLHYLYFPLLSESPRSSRRGLGVPLSRTAGLSHPTRCLRSFRSQSA</sequence>
<dbReference type="AlphaFoldDB" id="A0AAW2FRY8"/>
<organism evidence="1 2">
    <name type="scientific">Cardiocondyla obscurior</name>
    <dbReference type="NCBI Taxonomy" id="286306"/>
    <lineage>
        <taxon>Eukaryota</taxon>
        <taxon>Metazoa</taxon>
        <taxon>Ecdysozoa</taxon>
        <taxon>Arthropoda</taxon>
        <taxon>Hexapoda</taxon>
        <taxon>Insecta</taxon>
        <taxon>Pterygota</taxon>
        <taxon>Neoptera</taxon>
        <taxon>Endopterygota</taxon>
        <taxon>Hymenoptera</taxon>
        <taxon>Apocrita</taxon>
        <taxon>Aculeata</taxon>
        <taxon>Formicoidea</taxon>
        <taxon>Formicidae</taxon>
        <taxon>Myrmicinae</taxon>
        <taxon>Cardiocondyla</taxon>
    </lineage>
</organism>
<evidence type="ECO:0000313" key="2">
    <source>
        <dbReference type="Proteomes" id="UP001430953"/>
    </source>
</evidence>
<protein>
    <submittedName>
        <fullName evidence="1">Uncharacterized protein</fullName>
    </submittedName>
</protein>
<name>A0AAW2FRY8_9HYME</name>
<proteinExistence type="predicted"/>
<comment type="caution">
    <text evidence="1">The sequence shown here is derived from an EMBL/GenBank/DDBJ whole genome shotgun (WGS) entry which is preliminary data.</text>
</comment>
<evidence type="ECO:0000313" key="1">
    <source>
        <dbReference type="EMBL" id="KAL0118731.1"/>
    </source>
</evidence>
<reference evidence="1 2" key="1">
    <citation type="submission" date="2023-03" db="EMBL/GenBank/DDBJ databases">
        <title>High recombination rates correlate with genetic variation in Cardiocondyla obscurior ants.</title>
        <authorList>
            <person name="Errbii M."/>
        </authorList>
    </citation>
    <scope>NUCLEOTIDE SEQUENCE [LARGE SCALE GENOMIC DNA]</scope>
    <source>
        <strain evidence="1">Alpha-2009</strain>
        <tissue evidence="1">Whole body</tissue>
    </source>
</reference>